<sequence length="48" mass="5332">MFIIGSLYGKDQGIFIVETLFFLVGMVRSPIMDSVPIILGQPLLYLGK</sequence>
<comment type="caution">
    <text evidence="1">The sequence shown here is derived from an EMBL/GenBank/DDBJ whole genome shotgun (WGS) entry which is preliminary data.</text>
</comment>
<dbReference type="AlphaFoldDB" id="A0AAV5MRP3"/>
<accession>A0AAV5MRP3</accession>
<gene>
    <name evidence="1" type="ORF">SLEP1_g58063</name>
</gene>
<dbReference type="Proteomes" id="UP001054252">
    <property type="component" value="Unassembled WGS sequence"/>
</dbReference>
<evidence type="ECO:0000313" key="1">
    <source>
        <dbReference type="EMBL" id="GKV51401.1"/>
    </source>
</evidence>
<proteinExistence type="predicted"/>
<evidence type="ECO:0000313" key="2">
    <source>
        <dbReference type="Proteomes" id="UP001054252"/>
    </source>
</evidence>
<keyword evidence="2" id="KW-1185">Reference proteome</keyword>
<reference evidence="1 2" key="1">
    <citation type="journal article" date="2021" name="Commun. Biol.">
        <title>The genome of Shorea leprosula (Dipterocarpaceae) highlights the ecological relevance of drought in aseasonal tropical rainforests.</title>
        <authorList>
            <person name="Ng K.K.S."/>
            <person name="Kobayashi M.J."/>
            <person name="Fawcett J.A."/>
            <person name="Hatakeyama M."/>
            <person name="Paape T."/>
            <person name="Ng C.H."/>
            <person name="Ang C.C."/>
            <person name="Tnah L.H."/>
            <person name="Lee C.T."/>
            <person name="Nishiyama T."/>
            <person name="Sese J."/>
            <person name="O'Brien M.J."/>
            <person name="Copetti D."/>
            <person name="Mohd Noor M.I."/>
            <person name="Ong R.C."/>
            <person name="Putra M."/>
            <person name="Sireger I.Z."/>
            <person name="Indrioko S."/>
            <person name="Kosugi Y."/>
            <person name="Izuno A."/>
            <person name="Isagi Y."/>
            <person name="Lee S.L."/>
            <person name="Shimizu K.K."/>
        </authorList>
    </citation>
    <scope>NUCLEOTIDE SEQUENCE [LARGE SCALE GENOMIC DNA]</scope>
    <source>
        <strain evidence="1">214</strain>
    </source>
</reference>
<organism evidence="1 2">
    <name type="scientific">Rubroshorea leprosula</name>
    <dbReference type="NCBI Taxonomy" id="152421"/>
    <lineage>
        <taxon>Eukaryota</taxon>
        <taxon>Viridiplantae</taxon>
        <taxon>Streptophyta</taxon>
        <taxon>Embryophyta</taxon>
        <taxon>Tracheophyta</taxon>
        <taxon>Spermatophyta</taxon>
        <taxon>Magnoliopsida</taxon>
        <taxon>eudicotyledons</taxon>
        <taxon>Gunneridae</taxon>
        <taxon>Pentapetalae</taxon>
        <taxon>rosids</taxon>
        <taxon>malvids</taxon>
        <taxon>Malvales</taxon>
        <taxon>Dipterocarpaceae</taxon>
        <taxon>Rubroshorea</taxon>
    </lineage>
</organism>
<protein>
    <submittedName>
        <fullName evidence="1">Uncharacterized protein</fullName>
    </submittedName>
</protein>
<dbReference type="EMBL" id="BPVZ01000496">
    <property type="protein sequence ID" value="GKV51401.1"/>
    <property type="molecule type" value="Genomic_DNA"/>
</dbReference>
<name>A0AAV5MRP3_9ROSI</name>